<evidence type="ECO:0000313" key="4">
    <source>
        <dbReference type="Proteomes" id="UP001232163"/>
    </source>
</evidence>
<dbReference type="PANTHER" id="PTHR45138:SF9">
    <property type="entry name" value="DIGUANYLATE CYCLASE DGCM-RELATED"/>
    <property type="match status" value="1"/>
</dbReference>
<dbReference type="Pfam" id="PF00990">
    <property type="entry name" value="GGDEF"/>
    <property type="match status" value="2"/>
</dbReference>
<dbReference type="SUPFAM" id="SSF55073">
    <property type="entry name" value="Nucleotide cyclase"/>
    <property type="match status" value="2"/>
</dbReference>
<dbReference type="InterPro" id="IPR029787">
    <property type="entry name" value="Nucleotide_cyclase"/>
</dbReference>
<gene>
    <name evidence="3" type="ORF">QO006_001601</name>
</gene>
<dbReference type="PANTHER" id="PTHR45138">
    <property type="entry name" value="REGULATORY COMPONENTS OF SENSORY TRANSDUCTION SYSTEM"/>
    <property type="match status" value="1"/>
</dbReference>
<dbReference type="Gene3D" id="3.30.70.270">
    <property type="match status" value="1"/>
</dbReference>
<name>A0ABT9MC80_9DEIO</name>
<sequence length="521" mass="56220">MSEPSPAPPADAAPDPAAQPGRMGTLQSLLRELGQAGAGTQGSDLVADWLHRTYGLEGVTALHIHQGQLQPLPFFDPLPEAVTFTREDLRVVRAGQVDVRPGGILVALGGRYRARYCLWLHPVPARFTAADLELLQLFAHGVGLEIEWRIVQQHLGLLRRLQHDLLRGSLDQAYDVLLRYAVAIIPGAETGSMAVRDGKLFHVVAYGSYDEQELRDVAFDVADNRDVWYGLGEAAWLAGVPRVRRGPDLMARGGGFVRGGEYHTEALASVQALQANIAVPILYAGEVMAFLNIDSLTDPDAFGDDSVALATSFAEQTALILHEFRLRHDVDAAARTDELTGLPNRRALTRALPAMIRRAREGGAPLSVMLLDVHNFKAINDLYGHATGDTALRRVADALRAFLLQLPSVDAAPAGGPPSTAFRVLSPQPFVPGEPAAFRNGGDEFIVTLPGATPADAARHAAELRDVMLGVNVEGRPIVLDIGVAALQPDDETGDTLFRTADEAMYRDKQARYMASSDSPD</sequence>
<proteinExistence type="predicted"/>
<dbReference type="Proteomes" id="UP001232163">
    <property type="component" value="Unassembled WGS sequence"/>
</dbReference>
<dbReference type="EMBL" id="JAURUR010000003">
    <property type="protein sequence ID" value="MDP9764176.1"/>
    <property type="molecule type" value="Genomic_DNA"/>
</dbReference>
<dbReference type="InterPro" id="IPR029016">
    <property type="entry name" value="GAF-like_dom_sf"/>
</dbReference>
<evidence type="ECO:0000313" key="3">
    <source>
        <dbReference type="EMBL" id="MDP9764176.1"/>
    </source>
</evidence>
<dbReference type="SMART" id="SM00267">
    <property type="entry name" value="GGDEF"/>
    <property type="match status" value="1"/>
</dbReference>
<dbReference type="CDD" id="cd01949">
    <property type="entry name" value="GGDEF"/>
    <property type="match status" value="1"/>
</dbReference>
<dbReference type="RefSeq" id="WP_307465564.1">
    <property type="nucleotide sequence ID" value="NZ_JAURUR010000003.1"/>
</dbReference>
<dbReference type="SUPFAM" id="SSF55781">
    <property type="entry name" value="GAF domain-like"/>
    <property type="match status" value="1"/>
</dbReference>
<dbReference type="NCBIfam" id="TIGR00254">
    <property type="entry name" value="GGDEF"/>
    <property type="match status" value="2"/>
</dbReference>
<dbReference type="Gene3D" id="3.30.450.40">
    <property type="match status" value="1"/>
</dbReference>
<reference evidence="3 4" key="1">
    <citation type="submission" date="2023-07" db="EMBL/GenBank/DDBJ databases">
        <title>Genomic Encyclopedia of Type Strains, Phase IV (KMG-IV): sequencing the most valuable type-strain genomes for metagenomic binning, comparative biology and taxonomic classification.</title>
        <authorList>
            <person name="Goeker M."/>
        </authorList>
    </citation>
    <scope>NUCLEOTIDE SEQUENCE [LARGE SCALE GENOMIC DNA]</scope>
    <source>
        <strain evidence="3 4">NIO-1023</strain>
    </source>
</reference>
<organism evidence="3 4">
    <name type="scientific">Deinococcus enclensis</name>
    <dbReference type="NCBI Taxonomy" id="1049582"/>
    <lineage>
        <taxon>Bacteria</taxon>
        <taxon>Thermotogati</taxon>
        <taxon>Deinococcota</taxon>
        <taxon>Deinococci</taxon>
        <taxon>Deinococcales</taxon>
        <taxon>Deinococcaceae</taxon>
        <taxon>Deinococcus</taxon>
    </lineage>
</organism>
<keyword evidence="4" id="KW-1185">Reference proteome</keyword>
<dbReference type="InterPro" id="IPR043128">
    <property type="entry name" value="Rev_trsase/Diguanyl_cyclase"/>
</dbReference>
<comment type="caution">
    <text evidence="3">The sequence shown here is derived from an EMBL/GenBank/DDBJ whole genome shotgun (WGS) entry which is preliminary data.</text>
</comment>
<evidence type="ECO:0000256" key="1">
    <source>
        <dbReference type="SAM" id="MobiDB-lite"/>
    </source>
</evidence>
<dbReference type="Pfam" id="PF13185">
    <property type="entry name" value="GAF_2"/>
    <property type="match status" value="1"/>
</dbReference>
<protein>
    <submittedName>
        <fullName evidence="3">GGDEF domain-containing protein</fullName>
    </submittedName>
</protein>
<dbReference type="InterPro" id="IPR003018">
    <property type="entry name" value="GAF"/>
</dbReference>
<dbReference type="PROSITE" id="PS50887">
    <property type="entry name" value="GGDEF"/>
    <property type="match status" value="1"/>
</dbReference>
<feature type="region of interest" description="Disordered" evidence="1">
    <location>
        <begin position="1"/>
        <end position="22"/>
    </location>
</feature>
<evidence type="ECO:0000259" key="2">
    <source>
        <dbReference type="PROSITE" id="PS50887"/>
    </source>
</evidence>
<feature type="compositionally biased region" description="Pro residues" evidence="1">
    <location>
        <begin position="1"/>
        <end position="11"/>
    </location>
</feature>
<accession>A0ABT9MC80</accession>
<dbReference type="InterPro" id="IPR050469">
    <property type="entry name" value="Diguanylate_Cyclase"/>
</dbReference>
<dbReference type="InterPro" id="IPR000160">
    <property type="entry name" value="GGDEF_dom"/>
</dbReference>
<feature type="domain" description="GGDEF" evidence="2">
    <location>
        <begin position="364"/>
        <end position="519"/>
    </location>
</feature>